<dbReference type="EMBL" id="JAHRIN010059936">
    <property type="protein sequence ID" value="MEQ2212554.1"/>
    <property type="molecule type" value="Genomic_DNA"/>
</dbReference>
<accession>A0ABV0RW92</accession>
<name>A0ABV0RW92_9TELE</name>
<evidence type="ECO:0000313" key="1">
    <source>
        <dbReference type="EMBL" id="MEQ2212554.1"/>
    </source>
</evidence>
<gene>
    <name evidence="1" type="ORF">XENOCAPTIV_001279</name>
</gene>
<keyword evidence="2" id="KW-1185">Reference proteome</keyword>
<evidence type="ECO:0000313" key="2">
    <source>
        <dbReference type="Proteomes" id="UP001434883"/>
    </source>
</evidence>
<reference evidence="1 2" key="1">
    <citation type="submission" date="2021-06" db="EMBL/GenBank/DDBJ databases">
        <authorList>
            <person name="Palmer J.M."/>
        </authorList>
    </citation>
    <scope>NUCLEOTIDE SEQUENCE [LARGE SCALE GENOMIC DNA]</scope>
    <source>
        <strain evidence="1 2">XC_2019</strain>
        <tissue evidence="1">Muscle</tissue>
    </source>
</reference>
<dbReference type="Proteomes" id="UP001434883">
    <property type="component" value="Unassembled WGS sequence"/>
</dbReference>
<sequence>MIKAAGAQYEEAESNQCSLLRTYHTIPLSVIVATAGKLLSVHPGGGHTLRTLCTFISSYTPFPPFFFTSSCHFLHHLLNVYFFPFSFPECQLSFIAFINGF</sequence>
<proteinExistence type="predicted"/>
<organism evidence="1 2">
    <name type="scientific">Xenoophorus captivus</name>
    <dbReference type="NCBI Taxonomy" id="1517983"/>
    <lineage>
        <taxon>Eukaryota</taxon>
        <taxon>Metazoa</taxon>
        <taxon>Chordata</taxon>
        <taxon>Craniata</taxon>
        <taxon>Vertebrata</taxon>
        <taxon>Euteleostomi</taxon>
        <taxon>Actinopterygii</taxon>
        <taxon>Neopterygii</taxon>
        <taxon>Teleostei</taxon>
        <taxon>Neoteleostei</taxon>
        <taxon>Acanthomorphata</taxon>
        <taxon>Ovalentaria</taxon>
        <taxon>Atherinomorphae</taxon>
        <taxon>Cyprinodontiformes</taxon>
        <taxon>Goodeidae</taxon>
        <taxon>Xenoophorus</taxon>
    </lineage>
</organism>
<protein>
    <submittedName>
        <fullName evidence="1">Uncharacterized protein</fullName>
    </submittedName>
</protein>
<comment type="caution">
    <text evidence="1">The sequence shown here is derived from an EMBL/GenBank/DDBJ whole genome shotgun (WGS) entry which is preliminary data.</text>
</comment>